<dbReference type="Gene3D" id="1.10.10.60">
    <property type="entry name" value="Homeodomain-like"/>
    <property type="match status" value="1"/>
</dbReference>
<accession>B9S517</accession>
<dbReference type="FunFam" id="1.10.10.60:FF:000152">
    <property type="entry name" value="Trihelix transcription factor ASIL2"/>
    <property type="match status" value="1"/>
</dbReference>
<feature type="compositionally biased region" description="Acidic residues" evidence="1">
    <location>
        <begin position="142"/>
        <end position="159"/>
    </location>
</feature>
<dbReference type="InterPro" id="IPR044822">
    <property type="entry name" value="Myb_DNA-bind_4"/>
</dbReference>
<keyword evidence="4" id="KW-1185">Reference proteome</keyword>
<dbReference type="InterPro" id="IPR044823">
    <property type="entry name" value="ASIL1/2-like"/>
</dbReference>
<organism evidence="3 4">
    <name type="scientific">Ricinus communis</name>
    <name type="common">Castor bean</name>
    <dbReference type="NCBI Taxonomy" id="3988"/>
    <lineage>
        <taxon>Eukaryota</taxon>
        <taxon>Viridiplantae</taxon>
        <taxon>Streptophyta</taxon>
        <taxon>Embryophyta</taxon>
        <taxon>Tracheophyta</taxon>
        <taxon>Spermatophyta</taxon>
        <taxon>Magnoliopsida</taxon>
        <taxon>eudicotyledons</taxon>
        <taxon>Gunneridae</taxon>
        <taxon>Pentapetalae</taxon>
        <taxon>rosids</taxon>
        <taxon>fabids</taxon>
        <taxon>Malpighiales</taxon>
        <taxon>Euphorbiaceae</taxon>
        <taxon>Acalyphoideae</taxon>
        <taxon>Acalypheae</taxon>
        <taxon>Ricinus</taxon>
    </lineage>
</organism>
<feature type="compositionally biased region" description="Pro residues" evidence="1">
    <location>
        <begin position="1"/>
        <end position="20"/>
    </location>
</feature>
<feature type="region of interest" description="Disordered" evidence="1">
    <location>
        <begin position="1"/>
        <end position="34"/>
    </location>
</feature>
<dbReference type="Pfam" id="PF13837">
    <property type="entry name" value="Myb_DNA-bind_4"/>
    <property type="match status" value="1"/>
</dbReference>
<protein>
    <submittedName>
        <fullName evidence="3">Transcription factor, putative</fullName>
    </submittedName>
</protein>
<dbReference type="STRING" id="3988.B9S517"/>
<feature type="domain" description="Myb/SANT-like DNA-binding" evidence="2">
    <location>
        <begin position="33"/>
        <end position="123"/>
    </location>
</feature>
<dbReference type="KEGG" id="rcu:8264946"/>
<evidence type="ECO:0000313" key="4">
    <source>
        <dbReference type="Proteomes" id="UP000008311"/>
    </source>
</evidence>
<proteinExistence type="predicted"/>
<dbReference type="OMA" id="WRMEMEN"/>
<dbReference type="SMART" id="SM00595">
    <property type="entry name" value="MADF"/>
    <property type="match status" value="1"/>
</dbReference>
<dbReference type="PANTHER" id="PTHR31307:SF3">
    <property type="entry name" value="HOMEODOMAIN-LIKE SUPERFAMILY PROTEIN"/>
    <property type="match status" value="1"/>
</dbReference>
<dbReference type="eggNOG" id="KOG4282">
    <property type="taxonomic scope" value="Eukaryota"/>
</dbReference>
<reference evidence="4" key="1">
    <citation type="journal article" date="2010" name="Nat. Biotechnol.">
        <title>Draft genome sequence of the oilseed species Ricinus communis.</title>
        <authorList>
            <person name="Chan A.P."/>
            <person name="Crabtree J."/>
            <person name="Zhao Q."/>
            <person name="Lorenzi H."/>
            <person name="Orvis J."/>
            <person name="Puiu D."/>
            <person name="Melake-Berhan A."/>
            <person name="Jones K.M."/>
            <person name="Redman J."/>
            <person name="Chen G."/>
            <person name="Cahoon E.B."/>
            <person name="Gedil M."/>
            <person name="Stanke M."/>
            <person name="Haas B.J."/>
            <person name="Wortman J.R."/>
            <person name="Fraser-Liggett C.M."/>
            <person name="Ravel J."/>
            <person name="Rabinowicz P.D."/>
        </authorList>
    </citation>
    <scope>NUCLEOTIDE SEQUENCE [LARGE SCALE GENOMIC DNA]</scope>
    <source>
        <strain evidence="4">cv. Hale</strain>
    </source>
</reference>
<feature type="region of interest" description="Disordered" evidence="1">
    <location>
        <begin position="132"/>
        <end position="162"/>
    </location>
</feature>
<evidence type="ECO:0000313" key="3">
    <source>
        <dbReference type="EMBL" id="EEF41237.1"/>
    </source>
</evidence>
<dbReference type="FunCoup" id="B9S517">
    <property type="interactions" value="255"/>
</dbReference>
<dbReference type="EMBL" id="EQ973868">
    <property type="protein sequence ID" value="EEF41237.1"/>
    <property type="molecule type" value="Genomic_DNA"/>
</dbReference>
<dbReference type="PANTHER" id="PTHR31307">
    <property type="entry name" value="TRIHELIX TRANSCRIPTION FACTOR ASIL2"/>
    <property type="match status" value="1"/>
</dbReference>
<dbReference type="AlphaFoldDB" id="B9S517"/>
<dbReference type="Proteomes" id="UP000008311">
    <property type="component" value="Unassembled WGS sequence"/>
</dbReference>
<evidence type="ECO:0000259" key="2">
    <source>
        <dbReference type="Pfam" id="PF13837"/>
    </source>
</evidence>
<feature type="compositionally biased region" description="Acidic residues" evidence="1">
    <location>
        <begin position="202"/>
        <end position="215"/>
    </location>
</feature>
<dbReference type="InParanoid" id="B9S517"/>
<feature type="region of interest" description="Disordered" evidence="1">
    <location>
        <begin position="199"/>
        <end position="220"/>
    </location>
</feature>
<dbReference type="OrthoDB" id="1901794at2759"/>
<sequence length="291" mass="34345">MATPSPSPSPPPPAEPPPYSSKPRTTKKPHPVPWTHQETVHLIQAYQEKWYSLKRGQLKANQWEEVAETVAARCGYEYNHLAKTVIQCRHKMEKLRKRYREERRRLSLNGTCFWQYFDLMDSLERGPLPISARPLTLIPGNDDNEEDDDEEEEEEEEEEYGYRSRSLSINYILQKPTIVNRFAGSDSRLLPAVMNKRKREEIVEEEEQEEEEEEDSGKSVELELAGEIRAFTERIVGMERKKMQMMKETERWRMEMENKRIEMILDSQRKIVDMISTAFGSPEDLKMEQEF</sequence>
<evidence type="ECO:0000256" key="1">
    <source>
        <dbReference type="SAM" id="MobiDB-lite"/>
    </source>
</evidence>
<gene>
    <name evidence="3" type="ORF">RCOM_1719870</name>
</gene>
<name>B9S517_RICCO</name>